<proteinExistence type="predicted"/>
<organism evidence="1 2">
    <name type="scientific">Neisseria chenwenguii</name>
    <dbReference type="NCBI Taxonomy" id="1853278"/>
    <lineage>
        <taxon>Bacteria</taxon>
        <taxon>Pseudomonadati</taxon>
        <taxon>Pseudomonadota</taxon>
        <taxon>Betaproteobacteria</taxon>
        <taxon>Neisseriales</taxon>
        <taxon>Neisseriaceae</taxon>
        <taxon>Neisseria</taxon>
    </lineage>
</organism>
<reference evidence="1 2" key="1">
    <citation type="submission" date="2017-06" db="EMBL/GenBank/DDBJ databases">
        <title>Neisseria chenwenguii sp. nov., isolated from the intestinal contents of Tibetan Plateau Pika in Yushu, Qinghai Province, China.</title>
        <authorList>
            <person name="Zhang G."/>
        </authorList>
    </citation>
    <scope>NUCLEOTIDE SEQUENCE [LARGE SCALE GENOMIC DNA]</scope>
    <source>
        <strain evidence="1 2">10023</strain>
    </source>
</reference>
<dbReference type="Pfam" id="PF07813">
    <property type="entry name" value="LTXXQ"/>
    <property type="match status" value="1"/>
</dbReference>
<sequence>MLIRYIQPRAEYQENNKVSAASKSRLTAVFLLPLLFAAGSGTVSAAPNTLDDFYPNCDIRQLNLSQSQHNALRRIRSDYRAATEKAYRKAQRTDRTRRQNIMRILSDDSFDQNRARDYVEDRYLSSMDFAVDELSIQYRFYHLLTPQQRQIWISSCVR</sequence>
<accession>A0A220RZ52</accession>
<dbReference type="EMBL" id="CP022278">
    <property type="protein sequence ID" value="ASK26490.1"/>
    <property type="molecule type" value="Genomic_DNA"/>
</dbReference>
<keyword evidence="2" id="KW-1185">Reference proteome</keyword>
<dbReference type="KEGG" id="nei:BG910_00880"/>
<evidence type="ECO:0000313" key="1">
    <source>
        <dbReference type="EMBL" id="ASK26490.1"/>
    </source>
</evidence>
<evidence type="ECO:0000313" key="2">
    <source>
        <dbReference type="Proteomes" id="UP000198238"/>
    </source>
</evidence>
<dbReference type="GO" id="GO:0042597">
    <property type="term" value="C:periplasmic space"/>
    <property type="evidence" value="ECO:0007669"/>
    <property type="project" value="InterPro"/>
</dbReference>
<dbReference type="AlphaFoldDB" id="A0A220RZ52"/>
<dbReference type="Proteomes" id="UP000198238">
    <property type="component" value="Chromosome"/>
</dbReference>
<dbReference type="OrthoDB" id="8612858at2"/>
<protein>
    <submittedName>
        <fullName evidence="1">Uncharacterized protein</fullName>
    </submittedName>
</protein>
<dbReference type="Gene3D" id="1.20.120.1490">
    <property type="match status" value="1"/>
</dbReference>
<dbReference type="RefSeq" id="WP_089035213.1">
    <property type="nucleotide sequence ID" value="NZ_CP022278.1"/>
</dbReference>
<dbReference type="InterPro" id="IPR012899">
    <property type="entry name" value="LTXXQ"/>
</dbReference>
<name>A0A220RZ52_9NEIS</name>
<gene>
    <name evidence="1" type="ORF">BG910_00880</name>
</gene>